<feature type="active site" description="Charge relay system" evidence="8">
    <location>
        <position position="257"/>
    </location>
</feature>
<dbReference type="InterPro" id="IPR010259">
    <property type="entry name" value="S8pro/Inhibitor_I9"/>
</dbReference>
<dbReference type="PROSITE" id="PS00137">
    <property type="entry name" value="SUBTILASE_HIS"/>
    <property type="match status" value="1"/>
</dbReference>
<dbReference type="CDD" id="cd07475">
    <property type="entry name" value="Peptidases_S8_C5a_Peptidase"/>
    <property type="match status" value="1"/>
</dbReference>
<feature type="domain" description="Inhibitor I9" evidence="14">
    <location>
        <begin position="91"/>
        <end position="153"/>
    </location>
</feature>
<feature type="compositionally biased region" description="Basic and acidic residues" evidence="10">
    <location>
        <begin position="1213"/>
        <end position="1229"/>
    </location>
</feature>
<dbReference type="Pfam" id="PF06280">
    <property type="entry name" value="fn3_5"/>
    <property type="match status" value="1"/>
</dbReference>
<name>A0ABV8X379_9LACT</name>
<dbReference type="InterPro" id="IPR036852">
    <property type="entry name" value="Peptidase_S8/S53_dom_sf"/>
</dbReference>
<feature type="domain" description="PA" evidence="13">
    <location>
        <begin position="443"/>
        <end position="512"/>
    </location>
</feature>
<dbReference type="Pfam" id="PF05922">
    <property type="entry name" value="Inhibitor_I9"/>
    <property type="match status" value="1"/>
</dbReference>
<reference evidence="17" key="1">
    <citation type="journal article" date="2019" name="Int. J. Syst. Evol. Microbiol.">
        <title>The Global Catalogue of Microorganisms (GCM) 10K type strain sequencing project: providing services to taxonomists for standard genome sequencing and annotation.</title>
        <authorList>
            <consortium name="The Broad Institute Genomics Platform"/>
            <consortium name="The Broad Institute Genome Sequencing Center for Infectious Disease"/>
            <person name="Wu L."/>
            <person name="Ma J."/>
        </authorList>
    </citation>
    <scope>NUCLEOTIDE SEQUENCE [LARGE SCALE GENOMIC DNA]</scope>
    <source>
        <strain evidence="17">CCUG 59778</strain>
    </source>
</reference>
<keyword evidence="5" id="KW-0677">Repeat</keyword>
<dbReference type="InterPro" id="IPR046450">
    <property type="entry name" value="PA_dom_sf"/>
</dbReference>
<keyword evidence="6 8" id="KW-0378">Hydrolase</keyword>
<evidence type="ECO:0000313" key="16">
    <source>
        <dbReference type="EMBL" id="MFC4409956.1"/>
    </source>
</evidence>
<dbReference type="SUPFAM" id="SSF52743">
    <property type="entry name" value="Subtilisin-like"/>
    <property type="match status" value="1"/>
</dbReference>
<dbReference type="Gene3D" id="2.60.40.1710">
    <property type="entry name" value="Subtilisin-like superfamily"/>
    <property type="match status" value="1"/>
</dbReference>
<evidence type="ECO:0000256" key="3">
    <source>
        <dbReference type="ARBA" id="ARBA00022670"/>
    </source>
</evidence>
<feature type="chain" id="PRO_5045573823" evidence="11">
    <location>
        <begin position="22"/>
        <end position="1229"/>
    </location>
</feature>
<dbReference type="PANTHER" id="PTHR43399">
    <property type="entry name" value="SUBTILISIN-RELATED"/>
    <property type="match status" value="1"/>
</dbReference>
<dbReference type="PRINTS" id="PR00723">
    <property type="entry name" value="SUBTILISIN"/>
</dbReference>
<evidence type="ECO:0000259" key="15">
    <source>
        <dbReference type="Pfam" id="PF06280"/>
    </source>
</evidence>
<evidence type="ECO:0000259" key="13">
    <source>
        <dbReference type="Pfam" id="PF02225"/>
    </source>
</evidence>
<dbReference type="EMBL" id="JBHSEC010000006">
    <property type="protein sequence ID" value="MFC4409956.1"/>
    <property type="molecule type" value="Genomic_DNA"/>
</dbReference>
<dbReference type="PROSITE" id="PS00136">
    <property type="entry name" value="SUBTILASE_ASP"/>
    <property type="match status" value="1"/>
</dbReference>
<dbReference type="PROSITE" id="PS00138">
    <property type="entry name" value="SUBTILASE_SER"/>
    <property type="match status" value="1"/>
</dbReference>
<dbReference type="CDD" id="cd02133">
    <property type="entry name" value="PA_C5a_like"/>
    <property type="match status" value="1"/>
</dbReference>
<dbReference type="Pfam" id="PF09136">
    <property type="entry name" value="Glucodextran_B"/>
    <property type="match status" value="1"/>
</dbReference>
<evidence type="ECO:0000256" key="8">
    <source>
        <dbReference type="PROSITE-ProRule" id="PRU01240"/>
    </source>
</evidence>
<dbReference type="InterPro" id="IPR034216">
    <property type="entry name" value="C5a_Peptidase"/>
</dbReference>
<evidence type="ECO:0000256" key="11">
    <source>
        <dbReference type="SAM" id="SignalP"/>
    </source>
</evidence>
<evidence type="ECO:0000256" key="6">
    <source>
        <dbReference type="ARBA" id="ARBA00022801"/>
    </source>
</evidence>
<keyword evidence="17" id="KW-1185">Reference proteome</keyword>
<feature type="active site" description="Charge relay system" evidence="8">
    <location>
        <position position="583"/>
    </location>
</feature>
<keyword evidence="7 8" id="KW-0720">Serine protease</keyword>
<dbReference type="Gene3D" id="3.40.50.200">
    <property type="entry name" value="Peptidase S8/S53 domain"/>
    <property type="match status" value="1"/>
</dbReference>
<dbReference type="Gene3D" id="2.60.40.4070">
    <property type="match status" value="1"/>
</dbReference>
<evidence type="ECO:0000256" key="5">
    <source>
        <dbReference type="ARBA" id="ARBA00022737"/>
    </source>
</evidence>
<keyword evidence="3 8" id="KW-0645">Protease</keyword>
<dbReference type="InterPro" id="IPR013783">
    <property type="entry name" value="Ig-like_fold"/>
</dbReference>
<dbReference type="Gene3D" id="3.50.30.30">
    <property type="match status" value="1"/>
</dbReference>
<feature type="region of interest" description="Disordered" evidence="10">
    <location>
        <begin position="1208"/>
        <end position="1229"/>
    </location>
</feature>
<organism evidence="16 17">
    <name type="scientific">Chungangia koreensis</name>
    <dbReference type="NCBI Taxonomy" id="752657"/>
    <lineage>
        <taxon>Bacteria</taxon>
        <taxon>Bacillati</taxon>
        <taxon>Bacillota</taxon>
        <taxon>Bacilli</taxon>
        <taxon>Lactobacillales</taxon>
        <taxon>Chungangia</taxon>
    </lineage>
</organism>
<dbReference type="InterPro" id="IPR015500">
    <property type="entry name" value="Peptidase_S8_subtilisin-rel"/>
</dbReference>
<dbReference type="SUPFAM" id="SSF52025">
    <property type="entry name" value="PA domain"/>
    <property type="match status" value="1"/>
</dbReference>
<comment type="caution">
    <text evidence="16">The sequence shown here is derived from an EMBL/GenBank/DDBJ whole genome shotgun (WGS) entry which is preliminary data.</text>
</comment>
<dbReference type="Proteomes" id="UP001595817">
    <property type="component" value="Unassembled WGS sequence"/>
</dbReference>
<dbReference type="InterPro" id="IPR003137">
    <property type="entry name" value="PA_domain"/>
</dbReference>
<protein>
    <submittedName>
        <fullName evidence="16">S8 family serine peptidase</fullName>
    </submittedName>
</protein>
<sequence length="1229" mass="131854">MKKVLLLTVILVLSFSSAVFGATGPEFGPQKNLPAAAQSNKKVPDRLVDPKNPDENVRIIVEMEQAPTIENATKRGKLYKELGSAERKNLEKAAKDNQGKVKASVRRTAPSIKFKGEFVTVFNGFSAEVEAGSVEEISKVEGVKAVYESTEYERPVEKPEMIYSKELVQAQQAWNDYGFKGEGMVVGVIDTGIDPSHKDMVLTDDSTGEIKANDVAVLLADGSIEAGKYYTPKVPFGYNYMDDNHIILDLGPDASMHGMHVAGTVGANGDEENGGVKGVAPEAQLLALKVFGNDPLFPSTYGDIYIEAIDDAIKLGADVINMSLGSTAGYVDADNPEQQAVKRAVDNGVLVAISAGNSALAGDGFYYPYAENQDYGLTGSPSVANESLGVASFENSTLTAYSYDYTIDGEAAGNALYLAANNVDPVSTFNGPVELMDAGLGGPEDFEGKDFTGKIALIQRGTYGFVDKGLNAQAAGAVGVIIYNNQEGTVNMASDPAIQIPYLFSLKADGDVLAAALRAGQTVAVEFNGEFTNTANPKAGLMSDFTSWGPTPNLDFKPEITAPGGNIFSTLNNDQYGIMSGTSMAAPHVAGGAALVFERVDTEFGLEGAERVQFAKNLLMNTAKPIEMAAGEYVSPRRQGAGLMQLANALNTDVVVTNKATGEAKVALKEISGNSATFSLEAENFSDEEKTYNVEVAVQVDALASVGGQVVTAPNIIGSEVVTDDVAIDAPDAVTVPANGKVTVDVSVDLSGLEDLRTYFTNGYFVDGFVTLVDPNEEVSGNVPLTVPFFGFNGSWDDAPIFDYFAWDAKSQWGLTALADEQGNFIDGGSEAFDLERFGFSPNGDGIRDLAIPVFSLMRNAKDFKVEVVDADGNVLRTIRTAKELRKHYTSPEYYTYNTNYGWDGLLNGKPAPDGQYFIKLSGVIDFAGAEWQSIQFPVKVDTVAPSAKAAYDAELNSVSVSDLADEGVGVEYWEVLVNGETVAELTAAEAEYAFESELAEGDTVTVVVWDAARNYSEVEVNMDGGSQAETNPPVIYIEEPGFFAAYNTNEVLVKGKVEDESAVTSLTVNGEVVEDFDGVNFSHVLNLEDGVKDVKVAAVDEHGNEMSIRRIIFVDTFGPKVTVDKKYPKNVKEDTIKVKVRVQDNFDQVRLTVNGDEKFNKELSEPYGMKGFDQTFEVELNLVDGDNVFEFVVEDLVGQKATQTITIKKQPAKGDKPGKPEKPGKPGK</sequence>
<proteinExistence type="inferred from homology"/>
<evidence type="ECO:0000256" key="4">
    <source>
        <dbReference type="ARBA" id="ARBA00022729"/>
    </source>
</evidence>
<evidence type="ECO:0000259" key="12">
    <source>
        <dbReference type="Pfam" id="PF00082"/>
    </source>
</evidence>
<evidence type="ECO:0000256" key="1">
    <source>
        <dbReference type="ARBA" id="ARBA00011073"/>
    </source>
</evidence>
<keyword evidence="2" id="KW-0964">Secreted</keyword>
<feature type="active site" description="Charge relay system" evidence="8">
    <location>
        <position position="190"/>
    </location>
</feature>
<dbReference type="Gene3D" id="2.60.40.10">
    <property type="entry name" value="Immunoglobulins"/>
    <property type="match status" value="2"/>
</dbReference>
<accession>A0ABV8X379</accession>
<dbReference type="InterPro" id="IPR051048">
    <property type="entry name" value="Peptidase_S8/S53_subtilisin"/>
</dbReference>
<dbReference type="PROSITE" id="PS51892">
    <property type="entry name" value="SUBTILASE"/>
    <property type="match status" value="1"/>
</dbReference>
<comment type="similarity">
    <text evidence="1 8 9">Belongs to the peptidase S8 family.</text>
</comment>
<evidence type="ECO:0000256" key="7">
    <source>
        <dbReference type="ARBA" id="ARBA00022825"/>
    </source>
</evidence>
<dbReference type="RefSeq" id="WP_378153392.1">
    <property type="nucleotide sequence ID" value="NZ_JBHSEC010000006.1"/>
</dbReference>
<evidence type="ECO:0000313" key="17">
    <source>
        <dbReference type="Proteomes" id="UP001595817"/>
    </source>
</evidence>
<dbReference type="InterPro" id="IPR023828">
    <property type="entry name" value="Peptidase_S8_Ser-AS"/>
</dbReference>
<dbReference type="Pfam" id="PF02225">
    <property type="entry name" value="PA"/>
    <property type="match status" value="1"/>
</dbReference>
<evidence type="ECO:0000256" key="9">
    <source>
        <dbReference type="RuleBase" id="RU003355"/>
    </source>
</evidence>
<evidence type="ECO:0000256" key="2">
    <source>
        <dbReference type="ARBA" id="ARBA00022525"/>
    </source>
</evidence>
<dbReference type="InterPro" id="IPR010435">
    <property type="entry name" value="C5a/SBT2-like_Fn3"/>
</dbReference>
<gene>
    <name evidence="16" type="ORF">ACFOZY_05825</name>
</gene>
<feature type="signal peptide" evidence="11">
    <location>
        <begin position="1"/>
        <end position="21"/>
    </location>
</feature>
<dbReference type="InterPro" id="IPR000209">
    <property type="entry name" value="Peptidase_S8/S53_dom"/>
</dbReference>
<evidence type="ECO:0000256" key="10">
    <source>
        <dbReference type="SAM" id="MobiDB-lite"/>
    </source>
</evidence>
<dbReference type="InterPro" id="IPR023827">
    <property type="entry name" value="Peptidase_S8_Asp-AS"/>
</dbReference>
<evidence type="ECO:0000259" key="14">
    <source>
        <dbReference type="Pfam" id="PF05922"/>
    </source>
</evidence>
<keyword evidence="4 11" id="KW-0732">Signal</keyword>
<dbReference type="Pfam" id="PF00082">
    <property type="entry name" value="Peptidase_S8"/>
    <property type="match status" value="1"/>
</dbReference>
<feature type="domain" description="C5a peptidase/Subtilisin-like protease SBT2-like Fn3-like" evidence="15">
    <location>
        <begin position="666"/>
        <end position="789"/>
    </location>
</feature>
<dbReference type="InterPro" id="IPR022398">
    <property type="entry name" value="Peptidase_S8_His-AS"/>
</dbReference>
<feature type="domain" description="Peptidase S8/S53" evidence="12">
    <location>
        <begin position="181"/>
        <end position="642"/>
    </location>
</feature>
<dbReference type="PANTHER" id="PTHR43399:SF4">
    <property type="entry name" value="CELL WALL-ASSOCIATED PROTEASE"/>
    <property type="match status" value="1"/>
</dbReference>